<evidence type="ECO:0000313" key="5">
    <source>
        <dbReference type="Proteomes" id="UP000182783"/>
    </source>
</evidence>
<proteinExistence type="predicted"/>
<dbReference type="PANTHER" id="PTHR41259:SF1">
    <property type="entry name" value="DOUBLE-STRAND BREAK REPAIR RAD50 ATPASE, PUTATIVE-RELATED"/>
    <property type="match status" value="1"/>
</dbReference>
<dbReference type="PANTHER" id="PTHR41259">
    <property type="entry name" value="DOUBLE-STRAND BREAK REPAIR RAD50 ATPASE, PUTATIVE-RELATED"/>
    <property type="match status" value="1"/>
</dbReference>
<feature type="coiled-coil region" evidence="1">
    <location>
        <begin position="200"/>
        <end position="251"/>
    </location>
</feature>
<dbReference type="Proteomes" id="UP000182783">
    <property type="component" value="Unassembled WGS sequence"/>
</dbReference>
<feature type="coiled-coil region" evidence="1">
    <location>
        <begin position="292"/>
        <end position="359"/>
    </location>
</feature>
<dbReference type="Gene3D" id="3.40.50.300">
    <property type="entry name" value="P-loop containing nucleotide triphosphate hydrolases"/>
    <property type="match status" value="2"/>
</dbReference>
<dbReference type="InterPro" id="IPR038734">
    <property type="entry name" value="YhaN_AAA"/>
</dbReference>
<dbReference type="AlphaFoldDB" id="A0A1G9GC54"/>
<evidence type="ECO:0000259" key="3">
    <source>
        <dbReference type="Pfam" id="PF13514"/>
    </source>
</evidence>
<name>A0A1G9GC54_9BACL</name>
<keyword evidence="1" id="KW-0175">Coiled coil</keyword>
<evidence type="ECO:0000256" key="2">
    <source>
        <dbReference type="SAM" id="MobiDB-lite"/>
    </source>
</evidence>
<feature type="coiled-coil region" evidence="1">
    <location>
        <begin position="625"/>
        <end position="659"/>
    </location>
</feature>
<dbReference type="RefSeq" id="WP_074647616.1">
    <property type="nucleotide sequence ID" value="NZ_CP048429.1"/>
</dbReference>
<dbReference type="EMBL" id="FNGM01000001">
    <property type="protein sequence ID" value="SDK98249.1"/>
    <property type="molecule type" value="Genomic_DNA"/>
</dbReference>
<dbReference type="Pfam" id="PF13514">
    <property type="entry name" value="AAA_27"/>
    <property type="match status" value="1"/>
</dbReference>
<feature type="coiled-coil region" evidence="1">
    <location>
        <begin position="856"/>
        <end position="890"/>
    </location>
</feature>
<sequence length="1160" mass="128105">MKIEELQIGGYGRLHNREMKLDSGVSLLYGRNEAGKSTTLQFIRAMLFGIPGRMNPLERYEPAQGGQHGGMLAARDSAGGLWRIRRYMTGGETPGRSEKLHITVSYPDGRIEEASQTELERRLLGGISRSMFRQLFAVSLDELQELGALQSEEMSSYLFHAGMGGGGEIMRAERRLQQDAEKLYKPRGKVQEAARILQSIEKLEREVAESRSYLPRYNQNLAALETVELQLEQLEDRRRIAAGRLVHLRKAQEIRELWLKWSEAKLELAELPVIASFPEHGAARWRTLEAEVQNAEGLVFRLKRQHNELAAELAKHPPDERLQAQGPHLEALDRRRSSYEDKKAEAERLAAELDALQVHLERILRGIGAGWGMAELAGFSATAADREAARRFAAGFSAYDRRMEAREAERQALRSRLASAAAALQAADRALAREHAAGAADFAGLAARSPRELLQLWDELQLAAERWREAQLGGEPLRGRGAAGSGTGSAGRRSQRYRRLLLAGAALTLLLPPALRLTGAPPVSAWAALGLLAAADLALWVALRAERRADAAPPGHGGEGDAAAAEMRRLRGLLLSGAEPESGLGRPGQRQRPAGGVSPDASGLEAGMKELRRLMDAWNAWRQRVEKLAAEREACRVELDSLTGQELALAAELEQAEADFTALAGRYEEWLCERKLPDGLSPEGLPDIFSMVEQGNELLRQEHKLTVRLGTLKSECFSFEREVSALMNEAGIEAGLEAGNGTGAGKIEGVEMDLGSPANAGRQNLSSFDPVNGLEHSAGAVQAFRSSDGVAAPDRSAMPNAAAAAGLEHPFWDSKTTAVSASPLQQQFEPEGLSLLSWLELRKREWDLLQVELLRREGMNARLLELKEELAVSSRELEELSRRSRELLQQGGAEDGEEFLRRSSAVQQRIELTKSIRQWELAMFGGWENQAAAGLLTLLETHDEYTLAQERNTAEETAVSIEDERNALLQHRGKLLQEREYLLERGMDDSVLQQLEEQRAALRVIAGQYAVTALAAELMGRTRRIYEQEKQPQVLLLASGYFAKLTEGEYRRVVMTLGSKELKAEHKNLGLLDSSLLSRGTAEQLYLAIRLALAETMSRQANLPLLFDDLFVNFDERRLHAALALLGELSAKRQIIMMTCHRHVVEAAAKIIPAASVISV</sequence>
<evidence type="ECO:0000313" key="4">
    <source>
        <dbReference type="EMBL" id="SDK98249.1"/>
    </source>
</evidence>
<reference evidence="4 5" key="1">
    <citation type="submission" date="2016-10" db="EMBL/GenBank/DDBJ databases">
        <authorList>
            <person name="de Groot N.N."/>
        </authorList>
    </citation>
    <scope>NUCLEOTIDE SEQUENCE [LARGE SCALE GENOMIC DNA]</scope>
    <source>
        <strain evidence="4 5">CGMCC 1.10239</strain>
    </source>
</reference>
<gene>
    <name evidence="4" type="ORF">SAMN05216191_101321</name>
</gene>
<evidence type="ECO:0000256" key="1">
    <source>
        <dbReference type="SAM" id="Coils"/>
    </source>
</evidence>
<protein>
    <submittedName>
        <fullName evidence="4">AAA domain-containing protein</fullName>
    </submittedName>
</protein>
<dbReference type="SUPFAM" id="SSF52540">
    <property type="entry name" value="P-loop containing nucleoside triphosphate hydrolases"/>
    <property type="match status" value="1"/>
</dbReference>
<accession>A0A1G9GC54</accession>
<feature type="domain" description="YhaN AAA" evidence="3">
    <location>
        <begin position="1"/>
        <end position="209"/>
    </location>
</feature>
<organism evidence="4 5">
    <name type="scientific">Paenibacillus jilunlii</name>
    <dbReference type="NCBI Taxonomy" id="682956"/>
    <lineage>
        <taxon>Bacteria</taxon>
        <taxon>Bacillati</taxon>
        <taxon>Bacillota</taxon>
        <taxon>Bacilli</taxon>
        <taxon>Bacillales</taxon>
        <taxon>Paenibacillaceae</taxon>
        <taxon>Paenibacillus</taxon>
    </lineage>
</organism>
<dbReference type="InterPro" id="IPR027417">
    <property type="entry name" value="P-loop_NTPase"/>
</dbReference>
<feature type="compositionally biased region" description="Low complexity" evidence="2">
    <location>
        <begin position="583"/>
        <end position="596"/>
    </location>
</feature>
<feature type="region of interest" description="Disordered" evidence="2">
    <location>
        <begin position="578"/>
        <end position="603"/>
    </location>
</feature>